<evidence type="ECO:0000313" key="5">
    <source>
        <dbReference type="EMBL" id="KAL0485646.1"/>
    </source>
</evidence>
<reference evidence="5 6" key="1">
    <citation type="submission" date="2024-03" db="EMBL/GenBank/DDBJ databases">
        <title>The Acrasis kona genome and developmental transcriptomes reveal deep origins of eukaryotic multicellular pathways.</title>
        <authorList>
            <person name="Sheikh S."/>
            <person name="Fu C.-J."/>
            <person name="Brown M.W."/>
            <person name="Baldauf S.L."/>
        </authorList>
    </citation>
    <scope>NUCLEOTIDE SEQUENCE [LARGE SCALE GENOMIC DNA]</scope>
    <source>
        <strain evidence="5 6">ATCC MYA-3509</strain>
    </source>
</reference>
<dbReference type="GO" id="GO:0005634">
    <property type="term" value="C:nucleus"/>
    <property type="evidence" value="ECO:0007669"/>
    <property type="project" value="UniProtKB-SubCell"/>
</dbReference>
<dbReference type="Pfam" id="PF00227">
    <property type="entry name" value="Proteasome"/>
    <property type="match status" value="1"/>
</dbReference>
<dbReference type="InterPro" id="IPR023333">
    <property type="entry name" value="Proteasome_suB-type"/>
</dbReference>
<dbReference type="PIRSF" id="PIRSF001213">
    <property type="entry name" value="Psome_endopept_beta"/>
    <property type="match status" value="1"/>
</dbReference>
<dbReference type="CDD" id="cd03760">
    <property type="entry name" value="proteasome_beta_type_4"/>
    <property type="match status" value="1"/>
</dbReference>
<dbReference type="FunFam" id="3.60.20.10:FF:000014">
    <property type="entry name" value="Proteasome subunit beta type-7"/>
    <property type="match status" value="1"/>
</dbReference>
<name>A0AAW2ZAC8_9EUKA</name>
<dbReference type="InterPro" id="IPR029055">
    <property type="entry name" value="Ntn_hydrolases_N"/>
</dbReference>
<protein>
    <recommendedName>
        <fullName evidence="4">Proteasome subunit beta</fullName>
    </recommendedName>
</protein>
<dbReference type="AlphaFoldDB" id="A0AAW2ZAC8"/>
<comment type="function">
    <text evidence="4">Non-catalytic component of the proteasome.</text>
</comment>
<keyword evidence="3 4" id="KW-0539">Nucleus</keyword>
<proteinExistence type="inferred from homology"/>
<dbReference type="Proteomes" id="UP001431209">
    <property type="component" value="Unassembled WGS sequence"/>
</dbReference>
<evidence type="ECO:0000313" key="6">
    <source>
        <dbReference type="Proteomes" id="UP001431209"/>
    </source>
</evidence>
<dbReference type="GO" id="GO:0019774">
    <property type="term" value="C:proteasome core complex, beta-subunit complex"/>
    <property type="evidence" value="ECO:0007669"/>
    <property type="project" value="UniProtKB-UniRule"/>
</dbReference>
<dbReference type="InterPro" id="IPR001353">
    <property type="entry name" value="Proteasome_sua/b"/>
</dbReference>
<dbReference type="GO" id="GO:0051603">
    <property type="term" value="P:proteolysis involved in protein catabolic process"/>
    <property type="evidence" value="ECO:0007669"/>
    <property type="project" value="InterPro"/>
</dbReference>
<evidence type="ECO:0000256" key="3">
    <source>
        <dbReference type="ARBA" id="ARBA00023242"/>
    </source>
</evidence>
<dbReference type="PROSITE" id="PS51476">
    <property type="entry name" value="PROTEASOME_BETA_2"/>
    <property type="match status" value="1"/>
</dbReference>
<comment type="caution">
    <text evidence="5">The sequence shown here is derived from an EMBL/GenBank/DDBJ whole genome shotgun (WGS) entry which is preliminary data.</text>
</comment>
<organism evidence="5 6">
    <name type="scientific">Acrasis kona</name>
    <dbReference type="NCBI Taxonomy" id="1008807"/>
    <lineage>
        <taxon>Eukaryota</taxon>
        <taxon>Discoba</taxon>
        <taxon>Heterolobosea</taxon>
        <taxon>Tetramitia</taxon>
        <taxon>Eutetramitia</taxon>
        <taxon>Acrasidae</taxon>
        <taxon>Acrasis</taxon>
    </lineage>
</organism>
<dbReference type="PANTHER" id="PTHR32194">
    <property type="entry name" value="METALLOPROTEASE TLDD"/>
    <property type="match status" value="1"/>
</dbReference>
<evidence type="ECO:0000256" key="1">
    <source>
        <dbReference type="ARBA" id="ARBA00022490"/>
    </source>
</evidence>
<dbReference type="InterPro" id="IPR016050">
    <property type="entry name" value="Proteasome_bsu_CS"/>
</dbReference>
<dbReference type="Gene3D" id="3.60.20.10">
    <property type="entry name" value="Glutamine Phosphoribosylpyrophosphate, subunit 1, domain 1"/>
    <property type="match status" value="1"/>
</dbReference>
<evidence type="ECO:0000256" key="4">
    <source>
        <dbReference type="PIRNR" id="PIRNR001213"/>
    </source>
</evidence>
<evidence type="ECO:0000256" key="2">
    <source>
        <dbReference type="ARBA" id="ARBA00022942"/>
    </source>
</evidence>
<comment type="subcellular location">
    <subcellularLocation>
        <location evidence="4">Cytoplasm</location>
    </subcellularLocation>
    <subcellularLocation>
        <location evidence="4">Nucleus</location>
    </subcellularLocation>
</comment>
<dbReference type="InterPro" id="IPR016295">
    <property type="entry name" value="Proteasome_beta4"/>
</dbReference>
<gene>
    <name evidence="5" type="ORF">AKO1_011913</name>
</gene>
<dbReference type="SUPFAM" id="SSF56235">
    <property type="entry name" value="N-terminal nucleophile aminohydrolases (Ntn hydrolases)"/>
    <property type="match status" value="1"/>
</dbReference>
<comment type="similarity">
    <text evidence="4">Belongs to the peptidase T1B family.</text>
</comment>
<dbReference type="PROSITE" id="PS00854">
    <property type="entry name" value="PROTEASOME_BETA_1"/>
    <property type="match status" value="1"/>
</dbReference>
<accession>A0AAW2ZAC8</accession>
<keyword evidence="2 4" id="KW-0647">Proteasome</keyword>
<dbReference type="EMBL" id="JAOPGA020001155">
    <property type="protein sequence ID" value="KAL0485646.1"/>
    <property type="molecule type" value="Genomic_DNA"/>
</dbReference>
<dbReference type="PANTHER" id="PTHR32194:SF6">
    <property type="entry name" value="PROTEASOME SUBUNIT BETA"/>
    <property type="match status" value="1"/>
</dbReference>
<keyword evidence="1 4" id="KW-0963">Cytoplasm</keyword>
<sequence length="249" mass="28248">MSMDNFGLYKLMHEDAPKNNNPLLEQPTLAKTHTTDPIVTGTSVLAIKFNGGVAIAADTLASYGSMARFRDIERLKSFGKYTIVGASGEYSDFQYIEEQVKQSLIDRDYQLDDGRSTTPREIYQYLVRVLYNRRNKFDPLYNVLVIAGYENGKAFLGQTDYLGTHFEDVTLATGYGSYIAQPILRKFYSEKNGNITEQEAKDILKKCLTVLFYRDARAADKVQIAVINDQGPKIDEPIKLETQWTFKGF</sequence>
<dbReference type="GO" id="GO:0005737">
    <property type="term" value="C:cytoplasm"/>
    <property type="evidence" value="ECO:0007669"/>
    <property type="project" value="UniProtKB-SubCell"/>
</dbReference>
<keyword evidence="6" id="KW-1185">Reference proteome</keyword>